<dbReference type="EC" id="2.7.13.3" evidence="3"/>
<evidence type="ECO:0000256" key="14">
    <source>
        <dbReference type="ARBA" id="ARBA00064003"/>
    </source>
</evidence>
<comment type="caution">
    <text evidence="22">The sequence shown here is derived from an EMBL/GenBank/DDBJ whole genome shotgun (WGS) entry which is preliminary data.</text>
</comment>
<dbReference type="Pfam" id="PF01627">
    <property type="entry name" value="Hpt"/>
    <property type="match status" value="1"/>
</dbReference>
<evidence type="ECO:0000256" key="1">
    <source>
        <dbReference type="ARBA" id="ARBA00000085"/>
    </source>
</evidence>
<dbReference type="SMART" id="SM00388">
    <property type="entry name" value="HisKA"/>
    <property type="match status" value="1"/>
</dbReference>
<dbReference type="SMART" id="SM00448">
    <property type="entry name" value="REC"/>
    <property type="match status" value="2"/>
</dbReference>
<comment type="subunit">
    <text evidence="14">At low DSF concentrations, interacts with RpfF.</text>
</comment>
<dbReference type="CDD" id="cd16922">
    <property type="entry name" value="HATPase_EvgS-ArcB-TorS-like"/>
    <property type="match status" value="1"/>
</dbReference>
<evidence type="ECO:0000256" key="11">
    <source>
        <dbReference type="ARBA" id="ARBA00022989"/>
    </source>
</evidence>
<dbReference type="Pfam" id="PF00512">
    <property type="entry name" value="HisKA"/>
    <property type="match status" value="1"/>
</dbReference>
<dbReference type="CDD" id="cd00082">
    <property type="entry name" value="HisKA"/>
    <property type="match status" value="1"/>
</dbReference>
<dbReference type="Gene3D" id="3.40.50.2300">
    <property type="match status" value="2"/>
</dbReference>
<dbReference type="InterPro" id="IPR003594">
    <property type="entry name" value="HATPase_dom"/>
</dbReference>
<organism evidence="22">
    <name type="scientific">Thiolapillus brandeum</name>
    <dbReference type="NCBI Taxonomy" id="1076588"/>
    <lineage>
        <taxon>Bacteria</taxon>
        <taxon>Pseudomonadati</taxon>
        <taxon>Pseudomonadota</taxon>
        <taxon>Gammaproteobacteria</taxon>
        <taxon>Chromatiales</taxon>
        <taxon>Sedimenticolaceae</taxon>
        <taxon>Thiolapillus</taxon>
    </lineage>
</organism>
<dbReference type="InterPro" id="IPR003661">
    <property type="entry name" value="HisK_dim/P_dom"/>
</dbReference>
<evidence type="ECO:0000259" key="21">
    <source>
        <dbReference type="PROSITE" id="PS50894"/>
    </source>
</evidence>
<dbReference type="PROSITE" id="PS50109">
    <property type="entry name" value="HIS_KIN"/>
    <property type="match status" value="1"/>
</dbReference>
<dbReference type="SUPFAM" id="SSF52172">
    <property type="entry name" value="CheY-like"/>
    <property type="match status" value="2"/>
</dbReference>
<evidence type="ECO:0000256" key="16">
    <source>
        <dbReference type="PROSITE-ProRule" id="PRU00110"/>
    </source>
</evidence>
<dbReference type="InterPro" id="IPR001789">
    <property type="entry name" value="Sig_transdc_resp-reg_receiver"/>
</dbReference>
<evidence type="ECO:0000256" key="5">
    <source>
        <dbReference type="ARBA" id="ARBA00022553"/>
    </source>
</evidence>
<evidence type="ECO:0000256" key="10">
    <source>
        <dbReference type="ARBA" id="ARBA00022840"/>
    </source>
</evidence>
<dbReference type="InterPro" id="IPR036097">
    <property type="entry name" value="HisK_dim/P_sf"/>
</dbReference>
<dbReference type="SUPFAM" id="SSF55874">
    <property type="entry name" value="ATPase domain of HSP90 chaperone/DNA topoisomerase II/histidine kinase"/>
    <property type="match status" value="1"/>
</dbReference>
<evidence type="ECO:0000259" key="19">
    <source>
        <dbReference type="PROSITE" id="PS50109"/>
    </source>
</evidence>
<feature type="modified residue" description="4-aspartylphosphate" evidence="17">
    <location>
        <position position="1297"/>
    </location>
</feature>
<dbReference type="Pfam" id="PF07495">
    <property type="entry name" value="Y_Y_Y"/>
    <property type="match status" value="1"/>
</dbReference>
<dbReference type="InterPro" id="IPR011110">
    <property type="entry name" value="Reg_prop"/>
</dbReference>
<dbReference type="PANTHER" id="PTHR45339">
    <property type="entry name" value="HYBRID SIGNAL TRANSDUCTION HISTIDINE KINASE J"/>
    <property type="match status" value="1"/>
</dbReference>
<feature type="domain" description="Response regulatory" evidence="20">
    <location>
        <begin position="1248"/>
        <end position="1366"/>
    </location>
</feature>
<feature type="modified residue" description="Phosphohistidine" evidence="16">
    <location>
        <position position="1453"/>
    </location>
</feature>
<evidence type="ECO:0000256" key="7">
    <source>
        <dbReference type="ARBA" id="ARBA00022692"/>
    </source>
</evidence>
<dbReference type="InterPro" id="IPR013783">
    <property type="entry name" value="Ig-like_fold"/>
</dbReference>
<dbReference type="InterPro" id="IPR015943">
    <property type="entry name" value="WD40/YVTN_repeat-like_dom_sf"/>
</dbReference>
<keyword evidence="10" id="KW-0067">ATP-binding</keyword>
<dbReference type="InterPro" id="IPR004358">
    <property type="entry name" value="Sig_transdc_His_kin-like_C"/>
</dbReference>
<evidence type="ECO:0000256" key="6">
    <source>
        <dbReference type="ARBA" id="ARBA00022679"/>
    </source>
</evidence>
<dbReference type="SUPFAM" id="SSF47226">
    <property type="entry name" value="Histidine-containing phosphotransfer domain, HPT domain"/>
    <property type="match status" value="1"/>
</dbReference>
<feature type="domain" description="HPt" evidence="21">
    <location>
        <begin position="1414"/>
        <end position="1507"/>
    </location>
</feature>
<feature type="domain" description="Histidine kinase" evidence="19">
    <location>
        <begin position="866"/>
        <end position="1087"/>
    </location>
</feature>
<dbReference type="FunFam" id="1.10.287.130:FF:000002">
    <property type="entry name" value="Two-component osmosensing histidine kinase"/>
    <property type="match status" value="1"/>
</dbReference>
<dbReference type="Gene3D" id="2.60.40.10">
    <property type="entry name" value="Immunoglobulins"/>
    <property type="match status" value="1"/>
</dbReference>
<comment type="catalytic activity">
    <reaction evidence="1">
        <text>ATP + protein L-histidine = ADP + protein N-phospho-L-histidine.</text>
        <dbReference type="EC" id="2.7.13.3"/>
    </reaction>
</comment>
<evidence type="ECO:0000256" key="12">
    <source>
        <dbReference type="ARBA" id="ARBA00023012"/>
    </source>
</evidence>
<dbReference type="InterPro" id="IPR011123">
    <property type="entry name" value="Y_Y_Y"/>
</dbReference>
<evidence type="ECO:0000256" key="17">
    <source>
        <dbReference type="PROSITE-ProRule" id="PRU00169"/>
    </source>
</evidence>
<dbReference type="SMART" id="SM00387">
    <property type="entry name" value="HATPase_c"/>
    <property type="match status" value="1"/>
</dbReference>
<dbReference type="InterPro" id="IPR036641">
    <property type="entry name" value="HPT_dom_sf"/>
</dbReference>
<dbReference type="InterPro" id="IPR011006">
    <property type="entry name" value="CheY-like_superfamily"/>
</dbReference>
<evidence type="ECO:0000313" key="22">
    <source>
        <dbReference type="EMBL" id="HEC05576.1"/>
    </source>
</evidence>
<feature type="domain" description="Response regulatory" evidence="20">
    <location>
        <begin position="1104"/>
        <end position="1226"/>
    </location>
</feature>
<comment type="subcellular location">
    <subcellularLocation>
        <location evidence="2">Cell membrane</location>
        <topology evidence="2">Multi-pass membrane protein</topology>
    </subcellularLocation>
</comment>
<proteinExistence type="predicted"/>
<dbReference type="CDD" id="cd00088">
    <property type="entry name" value="HPT"/>
    <property type="match status" value="1"/>
</dbReference>
<evidence type="ECO:0000256" key="2">
    <source>
        <dbReference type="ARBA" id="ARBA00004651"/>
    </source>
</evidence>
<name>A0A831RRC7_9GAMM</name>
<dbReference type="InterPro" id="IPR008207">
    <property type="entry name" value="Sig_transdc_His_kin_Hpt_dom"/>
</dbReference>
<dbReference type="InterPro" id="IPR036890">
    <property type="entry name" value="HATPase_C_sf"/>
</dbReference>
<evidence type="ECO:0000256" key="9">
    <source>
        <dbReference type="ARBA" id="ARBA00022777"/>
    </source>
</evidence>
<gene>
    <name evidence="22" type="ORF">ENJ12_01880</name>
</gene>
<dbReference type="Pfam" id="PF00072">
    <property type="entry name" value="Response_reg"/>
    <property type="match status" value="1"/>
</dbReference>
<dbReference type="FunFam" id="3.30.565.10:FF:000010">
    <property type="entry name" value="Sensor histidine kinase RcsC"/>
    <property type="match status" value="1"/>
</dbReference>
<keyword evidence="4" id="KW-1003">Cell membrane</keyword>
<dbReference type="PRINTS" id="PR00344">
    <property type="entry name" value="BCTRLSENSOR"/>
</dbReference>
<evidence type="ECO:0000256" key="18">
    <source>
        <dbReference type="SAM" id="MobiDB-lite"/>
    </source>
</evidence>
<evidence type="ECO:0000256" key="15">
    <source>
        <dbReference type="ARBA" id="ARBA00068150"/>
    </source>
</evidence>
<dbReference type="CDD" id="cd17546">
    <property type="entry name" value="REC_hyHK_CKI1_RcsC-like"/>
    <property type="match status" value="1"/>
</dbReference>
<dbReference type="SUPFAM" id="SSF63829">
    <property type="entry name" value="Calcium-dependent phosphotriesterase"/>
    <property type="match status" value="2"/>
</dbReference>
<dbReference type="Pfam" id="PF02518">
    <property type="entry name" value="HATPase_c"/>
    <property type="match status" value="1"/>
</dbReference>
<dbReference type="Gene3D" id="3.30.565.10">
    <property type="entry name" value="Histidine kinase-like ATPase, C-terminal domain"/>
    <property type="match status" value="1"/>
</dbReference>
<dbReference type="GO" id="GO:0005886">
    <property type="term" value="C:plasma membrane"/>
    <property type="evidence" value="ECO:0007669"/>
    <property type="project" value="UniProtKB-SubCell"/>
</dbReference>
<accession>A0A831RRC7</accession>
<evidence type="ECO:0000256" key="3">
    <source>
        <dbReference type="ARBA" id="ARBA00012438"/>
    </source>
</evidence>
<keyword evidence="11" id="KW-1133">Transmembrane helix</keyword>
<dbReference type="SUPFAM" id="SSF47384">
    <property type="entry name" value="Homodimeric domain of signal transducing histidine kinase"/>
    <property type="match status" value="1"/>
</dbReference>
<reference evidence="22" key="1">
    <citation type="journal article" date="2020" name="mSystems">
        <title>Genome- and Community-Level Interaction Insights into Carbon Utilization and Element Cycling Functions of Hydrothermarchaeota in Hydrothermal Sediment.</title>
        <authorList>
            <person name="Zhou Z."/>
            <person name="Liu Y."/>
            <person name="Xu W."/>
            <person name="Pan J."/>
            <person name="Luo Z.H."/>
            <person name="Li M."/>
        </authorList>
    </citation>
    <scope>NUCLEOTIDE SEQUENCE [LARGE SCALE GENOMIC DNA]</scope>
    <source>
        <strain evidence="22">HyVt-458</strain>
    </source>
</reference>
<keyword evidence="5 17" id="KW-0597">Phosphoprotein</keyword>
<feature type="compositionally biased region" description="Low complexity" evidence="18">
    <location>
        <begin position="1380"/>
        <end position="1389"/>
    </location>
</feature>
<dbReference type="PROSITE" id="PS50894">
    <property type="entry name" value="HPT"/>
    <property type="match status" value="1"/>
</dbReference>
<dbReference type="Pfam" id="PF07494">
    <property type="entry name" value="Reg_prop"/>
    <property type="match status" value="7"/>
</dbReference>
<keyword evidence="6" id="KW-0808">Transferase</keyword>
<dbReference type="InterPro" id="IPR005467">
    <property type="entry name" value="His_kinase_dom"/>
</dbReference>
<keyword evidence="7" id="KW-0812">Transmembrane</keyword>
<dbReference type="EMBL" id="DRLF01000072">
    <property type="protein sequence ID" value="HEC05576.1"/>
    <property type="molecule type" value="Genomic_DNA"/>
</dbReference>
<dbReference type="GO" id="GO:0000155">
    <property type="term" value="F:phosphorelay sensor kinase activity"/>
    <property type="evidence" value="ECO:0007669"/>
    <property type="project" value="InterPro"/>
</dbReference>
<dbReference type="PANTHER" id="PTHR45339:SF1">
    <property type="entry name" value="HYBRID SIGNAL TRANSDUCTION HISTIDINE KINASE J"/>
    <property type="match status" value="1"/>
</dbReference>
<dbReference type="Gene3D" id="2.130.10.10">
    <property type="entry name" value="YVTN repeat-like/Quinoprotein amine dehydrogenase"/>
    <property type="match status" value="4"/>
</dbReference>
<dbReference type="PROSITE" id="PS50110">
    <property type="entry name" value="RESPONSE_REGULATORY"/>
    <property type="match status" value="2"/>
</dbReference>
<keyword evidence="13" id="KW-0472">Membrane</keyword>
<dbReference type="GO" id="GO:0005524">
    <property type="term" value="F:ATP binding"/>
    <property type="evidence" value="ECO:0007669"/>
    <property type="project" value="UniProtKB-KW"/>
</dbReference>
<keyword evidence="8" id="KW-0547">Nucleotide-binding</keyword>
<dbReference type="Gene3D" id="1.20.120.160">
    <property type="entry name" value="HPT domain"/>
    <property type="match status" value="1"/>
</dbReference>
<keyword evidence="12" id="KW-0902">Two-component regulatory system</keyword>
<feature type="region of interest" description="Disordered" evidence="18">
    <location>
        <begin position="1368"/>
        <end position="1392"/>
    </location>
</feature>
<dbReference type="SMART" id="SM00073">
    <property type="entry name" value="HPT"/>
    <property type="match status" value="1"/>
</dbReference>
<dbReference type="Proteomes" id="UP000886339">
    <property type="component" value="Unassembled WGS sequence"/>
</dbReference>
<evidence type="ECO:0000259" key="20">
    <source>
        <dbReference type="PROSITE" id="PS50110"/>
    </source>
</evidence>
<keyword evidence="9 22" id="KW-0418">Kinase</keyword>
<evidence type="ECO:0000256" key="8">
    <source>
        <dbReference type="ARBA" id="ARBA00022741"/>
    </source>
</evidence>
<dbReference type="Gene3D" id="1.10.287.130">
    <property type="match status" value="1"/>
</dbReference>
<evidence type="ECO:0000256" key="4">
    <source>
        <dbReference type="ARBA" id="ARBA00022475"/>
    </source>
</evidence>
<protein>
    <recommendedName>
        <fullName evidence="15">Sensory/regulatory protein RpfC</fullName>
        <ecNumber evidence="3">2.7.13.3</ecNumber>
    </recommendedName>
</protein>
<comment type="caution">
    <text evidence="17">Lacks conserved residue(s) required for the propagation of feature annotation.</text>
</comment>
<sequence length="1513" mass="167036">MMKLPLNRVSRIVITQVAGWLSGILAICLLGLSAWSTVFAVEQSIPFVRLSIENGLSQAAITAIAQDRTGFLWIGTQEGLNRYDGYTFTPFVPAPGEDASALQGWIEALLVDDDGALWVGTKGKGLIRVDLATGTLKHFQHDPENLGSLDSNRVWALYQDQTGDLWVGTDQGLNRIDALQQRLHRTALVSGLSSDVPAIRVTSIAQNAAGYLWVGTDGNGLVRLDPARGQVLRFQQDGRGSTSFEEKRISKVFVDHQDRVWVGTYNGGLYRLDQGGYLLVSMGQRLADASPLAVSKIRDIYQDRSDRIWIASDAGLCQWGDDHQRFVGHVNDKTDTRSLSDNRVTTLFQDAGGVLWVGTYDGLNKWNAMLGGFGYHKQDPFQPEGLANNVVTSFAPNNKSSVWIGTYGGGAQIFDYRSGGFQAVPDALKSEKVMALHVDPRGLLWAGTMEVGLIRFDPETGESRRFKHDEKLQGSISDNGVTALAEDSMGALWIGSYRQGLNVLEPGSESFVPYRNDPANPSSLSSDHVLAIMRDQAGNLWIGTDGGGLNLLDSEQRTFTHVRHQENDPLSLSSDSVWSIHESANGDLWVGTGDDGLNRWLASDRKQNRVRFTHYGKAQGLPSNSILGILSDSRGYIWISSSKGLTRLHPDTGAVRNFAPADGLQGYDFNQGAYYATPDGQFFFGGTKGFNTFDPLTIRENNHAPRVVLTAIRKYNRIYNLGIPLTQLQQLALNYNDDMVSFDFAALDFTDPGGNRFQYRMKRFDRQWVDAGHQHQATYTNLPAGQYGFEVRAANSDGVWSRTNYSLPVIVSPAFWQTWWAYSLYALVLGTLLWLYLRTHHRRLQRAMDLRQAEEANAAKSLFLATMSHEIRTPMNGVLGMTQMLGETALDRTQQRYVKTIQRSAESLLGIINDILDLSKIEAGQIMMEHTAFDLRDEVEDALSMFGEQAYGKQLELISLVSPEMPTSVKGDPLRFRQILVNLIGNAVKFTEQGEVRVRAGLESDTAGQSLYRFEVIDTGVGLSEEQIANVFDAFQQADGSTTRKYGGTGLGLTIARKLCHVMGGELGVESRVGKGSVFWFTVCLDRDEQDRDDGRLQDFSGRRALIVDSNEAAAGSVQMYCSHYGLETQRSTASDFNVLDELYLASQSDRPYDLLLLRQDLPGVGGMTLARMVRAAPELADLRIVLLVPLGYPRLKELDKDEQIDALVTKPLHGSALAECIAEALGQGKEQQVVPPEEKQGFLAGARILLVEDNLTNQEVAVSMLLGFGCRVVPVNSGAEALQAWQNGAFDLVLMDVLMADMDGIETTRRLRKAEQESGEYTPIVALTASIEKETRDQCRQAGMNDFLGKPLVASQLKTALMRWLEPGSEAPQPDPDVDSSQPVESSPIGREQPDIIDEEALRNIGQLQQPGQPDLVQRILEIYLNESPKLVAAVEEAAESDDFESLYRAAHTLKSSSAHIGAAPVSRLAQDLEACGRNQEGAQIAHLVTQLKQAYQELVQLLERKYLKRVT</sequence>
<evidence type="ECO:0000256" key="13">
    <source>
        <dbReference type="ARBA" id="ARBA00023136"/>
    </source>
</evidence>